<protein>
    <submittedName>
        <fullName evidence="2">PPUP8097</fullName>
    </submittedName>
</protein>
<proteinExistence type="predicted"/>
<organism evidence="2">
    <name type="scientific">Poeciliopsis prolifica</name>
    <name type="common">blackstripe livebearer</name>
    <dbReference type="NCBI Taxonomy" id="188132"/>
    <lineage>
        <taxon>Eukaryota</taxon>
        <taxon>Metazoa</taxon>
        <taxon>Chordata</taxon>
        <taxon>Craniata</taxon>
        <taxon>Vertebrata</taxon>
        <taxon>Euteleostomi</taxon>
        <taxon>Actinopterygii</taxon>
        <taxon>Neopterygii</taxon>
        <taxon>Teleostei</taxon>
        <taxon>Neoteleostei</taxon>
        <taxon>Acanthomorphata</taxon>
        <taxon>Ovalentaria</taxon>
        <taxon>Atherinomorphae</taxon>
        <taxon>Cyprinodontiformes</taxon>
        <taxon>Poeciliidae</taxon>
        <taxon>Poeciliinae</taxon>
        <taxon>Poeciliopsis</taxon>
    </lineage>
</organism>
<feature type="region of interest" description="Disordered" evidence="1">
    <location>
        <begin position="33"/>
        <end position="59"/>
    </location>
</feature>
<feature type="region of interest" description="Disordered" evidence="1">
    <location>
        <begin position="1"/>
        <end position="20"/>
    </location>
</feature>
<accession>A0A0S7EQQ0</accession>
<reference evidence="2" key="1">
    <citation type="submission" date="2014-12" db="EMBL/GenBank/DDBJ databases">
        <title>Parallel Evolution in Life History Adaptation Evident in the Tissue-Specific Poeciliopsis prolifica transcriptome.</title>
        <authorList>
            <person name="Jue N.K."/>
            <person name="Foley R.J."/>
            <person name="Obergfell C."/>
            <person name="Reznick D.N."/>
            <person name="O'Neill R.J."/>
            <person name="O'Neill M.J."/>
        </authorList>
    </citation>
    <scope>NUCLEOTIDE SEQUENCE</scope>
</reference>
<evidence type="ECO:0000313" key="2">
    <source>
        <dbReference type="EMBL" id="JAO06088.1"/>
    </source>
</evidence>
<name>A0A0S7EQQ0_9TELE</name>
<sequence length="117" mass="12711">MDPSQLCTNDPEWSAEPFTDNQTIVQVHEPETLSGLSIPDENDTINISTNEKRSDSDSLNYSSCSMSLCLESSQKSAFVAPYCTDPESEAVPPLPDLCSDSIPALSSTTELHVEPET</sequence>
<evidence type="ECO:0000256" key="1">
    <source>
        <dbReference type="SAM" id="MobiDB-lite"/>
    </source>
</evidence>
<feature type="non-terminal residue" evidence="2">
    <location>
        <position position="117"/>
    </location>
</feature>
<dbReference type="EMBL" id="GBYX01475588">
    <property type="protein sequence ID" value="JAO06088.1"/>
    <property type="molecule type" value="Transcribed_RNA"/>
</dbReference>
<gene>
    <name evidence="2" type="primary">PPUP8097</name>
</gene>
<dbReference type="AlphaFoldDB" id="A0A0S7EQQ0"/>